<dbReference type="Proteomes" id="UP000005156">
    <property type="component" value="Unassembled WGS sequence"/>
</dbReference>
<dbReference type="eggNOG" id="COG2522">
    <property type="taxonomic scope" value="Bacteria"/>
</dbReference>
<organism evidence="2 3">
    <name type="scientific">Parasutterella excrementihominis YIT 11859</name>
    <dbReference type="NCBI Taxonomy" id="762966"/>
    <lineage>
        <taxon>Bacteria</taxon>
        <taxon>Pseudomonadati</taxon>
        <taxon>Pseudomonadota</taxon>
        <taxon>Betaproteobacteria</taxon>
        <taxon>Burkholderiales</taxon>
        <taxon>Sutterellaceae</taxon>
        <taxon>Parasutterella</taxon>
    </lineage>
</organism>
<dbReference type="RefSeq" id="WP_008863493.1">
    <property type="nucleotide sequence ID" value="NZ_GL883681.1"/>
</dbReference>
<dbReference type="HOGENOM" id="CLU_029349_1_0_4"/>
<accession>F3QHN0</accession>
<evidence type="ECO:0000256" key="1">
    <source>
        <dbReference type="SAM" id="MobiDB-lite"/>
    </source>
</evidence>
<feature type="region of interest" description="Disordered" evidence="1">
    <location>
        <begin position="386"/>
        <end position="414"/>
    </location>
</feature>
<reference evidence="2 3" key="1">
    <citation type="submission" date="2011-02" db="EMBL/GenBank/DDBJ databases">
        <authorList>
            <person name="Weinstock G."/>
            <person name="Sodergren E."/>
            <person name="Clifton S."/>
            <person name="Fulton L."/>
            <person name="Fulton B."/>
            <person name="Courtney L."/>
            <person name="Fronick C."/>
            <person name="Harrison M."/>
            <person name="Strong C."/>
            <person name="Farmer C."/>
            <person name="Delahaunty K."/>
            <person name="Markovic C."/>
            <person name="Hall O."/>
            <person name="Minx P."/>
            <person name="Tomlinson C."/>
            <person name="Mitreva M."/>
            <person name="Hou S."/>
            <person name="Chen J."/>
            <person name="Wollam A."/>
            <person name="Pepin K.H."/>
            <person name="Johnson M."/>
            <person name="Bhonagiri V."/>
            <person name="Zhang X."/>
            <person name="Suruliraj S."/>
            <person name="Warren W."/>
            <person name="Chinwalla A."/>
            <person name="Mardis E.R."/>
            <person name="Wilson R.K."/>
        </authorList>
    </citation>
    <scope>NUCLEOTIDE SEQUENCE [LARGE SCALE GENOMIC DNA]</scope>
    <source>
        <strain evidence="2 3">YIT 11859</strain>
    </source>
</reference>
<dbReference type="EMBL" id="AFBP01000008">
    <property type="protein sequence ID" value="EGG57137.1"/>
    <property type="molecule type" value="Genomic_DNA"/>
</dbReference>
<gene>
    <name evidence="2" type="ORF">HMPREF9439_00427</name>
</gene>
<keyword evidence="3" id="KW-1185">Reference proteome</keyword>
<name>F3QHN0_9BURK</name>
<dbReference type="GeneID" id="43347950"/>
<comment type="caution">
    <text evidence="2">The sequence shown here is derived from an EMBL/GenBank/DDBJ whole genome shotgun (WGS) entry which is preliminary data.</text>
</comment>
<dbReference type="OrthoDB" id="6008408at2"/>
<evidence type="ECO:0008006" key="4">
    <source>
        <dbReference type="Google" id="ProtNLM"/>
    </source>
</evidence>
<dbReference type="Gene3D" id="1.10.10.60">
    <property type="entry name" value="Homeodomain-like"/>
    <property type="match status" value="1"/>
</dbReference>
<protein>
    <recommendedName>
        <fullName evidence="4">Replication protein</fullName>
    </recommendedName>
</protein>
<evidence type="ECO:0000313" key="2">
    <source>
        <dbReference type="EMBL" id="EGG57137.1"/>
    </source>
</evidence>
<dbReference type="AlphaFoldDB" id="F3QHN0"/>
<evidence type="ECO:0000313" key="3">
    <source>
        <dbReference type="Proteomes" id="UP000005156"/>
    </source>
</evidence>
<sequence>MYYTEFSSAVGPRKVETDLLFPKEEISFLQQNCKKDAYFALLSARSDTAQKKQFCFPVEKMDWVIDHLDVKADTWISQSTFFVPSRRIVCLSGISSLFLDLDYYKTDWGKNKTPEEAANHFVRICQEVGIPIPSLIVFSGRGLQIKWLLSYNIPRAALPRWNLAQQKICRRLAPYGADANALDAARVLRVLHTTNTRSGRLVRAVFVNSDIDGPVRYNFEDLCNALFEFRRDELISSDTILEEFSKRAQKPILKGLEAFNLNTLNFARADDLLNIIQARGGIAAGNRMNWLLYTASFLALSHQLTPLNFYHEVRKIAFMIDPGFRYSNSEFSTLYAKIKAYTNGETVMFNGREYPAIYTPKNETIIEKLGITEEEIRSNKTIVDTATRRKKDAERSMKRRRAQGTVSREEYDKQRSEQKRFNLEAIARLKKEGLSIRAIAEQLKLNERVVRRYAKEITP</sequence>
<proteinExistence type="predicted"/>